<protein>
    <submittedName>
        <fullName evidence="2">Uncharacterized protein</fullName>
    </submittedName>
</protein>
<accession>A0A0D2EAN7</accession>
<gene>
    <name evidence="2" type="ORF">PV05_08038</name>
</gene>
<dbReference type="GeneID" id="25329946"/>
<evidence type="ECO:0000313" key="2">
    <source>
        <dbReference type="EMBL" id="KIW52398.1"/>
    </source>
</evidence>
<reference evidence="2 3" key="1">
    <citation type="submission" date="2015-01" db="EMBL/GenBank/DDBJ databases">
        <title>The Genome Sequence of Exophiala xenobiotica CBS118157.</title>
        <authorList>
            <consortium name="The Broad Institute Genomics Platform"/>
            <person name="Cuomo C."/>
            <person name="de Hoog S."/>
            <person name="Gorbushina A."/>
            <person name="Stielow B."/>
            <person name="Teixiera M."/>
            <person name="Abouelleil A."/>
            <person name="Chapman S.B."/>
            <person name="Priest M."/>
            <person name="Young S.K."/>
            <person name="Wortman J."/>
            <person name="Nusbaum C."/>
            <person name="Birren B."/>
        </authorList>
    </citation>
    <scope>NUCLEOTIDE SEQUENCE [LARGE SCALE GENOMIC DNA]</scope>
    <source>
        <strain evidence="2 3">CBS 118157</strain>
    </source>
</reference>
<feature type="region of interest" description="Disordered" evidence="1">
    <location>
        <begin position="1"/>
        <end position="91"/>
    </location>
</feature>
<evidence type="ECO:0000256" key="1">
    <source>
        <dbReference type="SAM" id="MobiDB-lite"/>
    </source>
</evidence>
<feature type="compositionally biased region" description="Polar residues" evidence="1">
    <location>
        <begin position="8"/>
        <end position="30"/>
    </location>
</feature>
<dbReference type="EMBL" id="KN847321">
    <property type="protein sequence ID" value="KIW52398.1"/>
    <property type="molecule type" value="Genomic_DNA"/>
</dbReference>
<dbReference type="AlphaFoldDB" id="A0A0D2EAN7"/>
<dbReference type="Proteomes" id="UP000054342">
    <property type="component" value="Unassembled WGS sequence"/>
</dbReference>
<name>A0A0D2EAN7_9EURO</name>
<organism evidence="2 3">
    <name type="scientific">Exophiala xenobiotica</name>
    <dbReference type="NCBI Taxonomy" id="348802"/>
    <lineage>
        <taxon>Eukaryota</taxon>
        <taxon>Fungi</taxon>
        <taxon>Dikarya</taxon>
        <taxon>Ascomycota</taxon>
        <taxon>Pezizomycotina</taxon>
        <taxon>Eurotiomycetes</taxon>
        <taxon>Chaetothyriomycetidae</taxon>
        <taxon>Chaetothyriales</taxon>
        <taxon>Herpotrichiellaceae</taxon>
        <taxon>Exophiala</taxon>
    </lineage>
</organism>
<proteinExistence type="predicted"/>
<sequence length="249" mass="27770">MAELLLEQCSSLPSSKKTGIQNQTLQASPPTTTTTTTTTTVPKMTRRDSEVSSDASVHPESTTSSPGLSRSSTDPAHRERRNSRLGQAMDHIRQALSQEQERLFGPHKIAQQRRQYQAKVGERLEHLREQDKIVRARAEAEMAWEDNDNNGASPAVQARKTFDLNENSMGADSEENRERQKSWGWPGLGTFPEAPKDPAKTRRMSVSPERAAELEHKVEEATYEAIDSAAESEAYGWPGVGEFPVLKKR</sequence>
<keyword evidence="3" id="KW-1185">Reference proteome</keyword>
<dbReference type="OrthoDB" id="4156372at2759"/>
<feature type="compositionally biased region" description="Low complexity" evidence="1">
    <location>
        <begin position="61"/>
        <end position="73"/>
    </location>
</feature>
<feature type="region of interest" description="Disordered" evidence="1">
    <location>
        <begin position="144"/>
        <end position="217"/>
    </location>
</feature>
<feature type="compositionally biased region" description="Low complexity" evidence="1">
    <location>
        <begin position="31"/>
        <end position="40"/>
    </location>
</feature>
<evidence type="ECO:0000313" key="3">
    <source>
        <dbReference type="Proteomes" id="UP000054342"/>
    </source>
</evidence>
<dbReference type="HOGENOM" id="CLU_115531_0_0_1"/>
<dbReference type="RefSeq" id="XP_013312982.1">
    <property type="nucleotide sequence ID" value="XM_013457528.1"/>
</dbReference>